<keyword evidence="6 11" id="KW-0418">Kinase</keyword>
<dbReference type="Pfam" id="PF02518">
    <property type="entry name" value="HATPase_c"/>
    <property type="match status" value="1"/>
</dbReference>
<dbReference type="GO" id="GO:0046983">
    <property type="term" value="F:protein dimerization activity"/>
    <property type="evidence" value="ECO:0007669"/>
    <property type="project" value="InterPro"/>
</dbReference>
<dbReference type="AlphaFoldDB" id="A0A2T0KE86"/>
<evidence type="ECO:0000256" key="3">
    <source>
        <dbReference type="ARBA" id="ARBA00022553"/>
    </source>
</evidence>
<gene>
    <name evidence="11" type="ORF">CLV67_106380</name>
</gene>
<keyword evidence="9" id="KW-1133">Transmembrane helix</keyword>
<dbReference type="SUPFAM" id="SSF55874">
    <property type="entry name" value="ATPase domain of HSP90 chaperone/DNA topoisomerase II/histidine kinase"/>
    <property type="match status" value="1"/>
</dbReference>
<evidence type="ECO:0000259" key="10">
    <source>
        <dbReference type="SMART" id="SM00387"/>
    </source>
</evidence>
<dbReference type="CDD" id="cd16917">
    <property type="entry name" value="HATPase_UhpB-NarQ-NarX-like"/>
    <property type="match status" value="1"/>
</dbReference>
<comment type="catalytic activity">
    <reaction evidence="1">
        <text>ATP + protein L-histidine = ADP + protein N-phospho-L-histidine.</text>
        <dbReference type="EC" id="2.7.13.3"/>
    </reaction>
</comment>
<dbReference type="PANTHER" id="PTHR24421:SF10">
    <property type="entry name" value="NITRATE_NITRITE SENSOR PROTEIN NARQ"/>
    <property type="match status" value="1"/>
</dbReference>
<evidence type="ECO:0000256" key="9">
    <source>
        <dbReference type="SAM" id="Phobius"/>
    </source>
</evidence>
<name>A0A2T0KE86_9ACTN</name>
<accession>A0A2T0KE86</accession>
<dbReference type="Pfam" id="PF23539">
    <property type="entry name" value="DUF7134"/>
    <property type="match status" value="1"/>
</dbReference>
<evidence type="ECO:0000256" key="6">
    <source>
        <dbReference type="ARBA" id="ARBA00022777"/>
    </source>
</evidence>
<organism evidence="11 12">
    <name type="scientific">Actinoplanes italicus</name>
    <dbReference type="NCBI Taxonomy" id="113567"/>
    <lineage>
        <taxon>Bacteria</taxon>
        <taxon>Bacillati</taxon>
        <taxon>Actinomycetota</taxon>
        <taxon>Actinomycetes</taxon>
        <taxon>Micromonosporales</taxon>
        <taxon>Micromonosporaceae</taxon>
        <taxon>Actinoplanes</taxon>
    </lineage>
</organism>
<evidence type="ECO:0000313" key="12">
    <source>
        <dbReference type="Proteomes" id="UP000239415"/>
    </source>
</evidence>
<dbReference type="Gene3D" id="1.20.5.1930">
    <property type="match status" value="1"/>
</dbReference>
<keyword evidence="7" id="KW-0067">ATP-binding</keyword>
<dbReference type="OrthoDB" id="227596at2"/>
<keyword evidence="4" id="KW-0808">Transferase</keyword>
<dbReference type="InterPro" id="IPR055558">
    <property type="entry name" value="DUF7134"/>
</dbReference>
<feature type="transmembrane region" description="Helical" evidence="9">
    <location>
        <begin position="123"/>
        <end position="144"/>
    </location>
</feature>
<keyword evidence="12" id="KW-1185">Reference proteome</keyword>
<evidence type="ECO:0000256" key="1">
    <source>
        <dbReference type="ARBA" id="ARBA00000085"/>
    </source>
</evidence>
<sequence length="415" mass="45302">MASENLDDWVRPRPTAAQRRADVWTGLAVAAVAVVNLFLARRSGFYELPHRAALAEQICWVLATTLPLVVRRSHPDVVAVLISIAFVGGQFRGSQEQQVTTGVLFAAIYTLGAWGRHRNRSRFLRLGIIVGMFGWLVLSFVIFSRELGDPAERASLAFNALVVNTVFFAFCHLMGDAVWNGARQRHELEEQAAELREAQTLVAERAVLGERVRIARELHDVVAHHVSVMGIQASAARRAMDKDPARSRTALTAVEEGARTAVDELRRMLGALHSPAAGTEAQDVVPNAGIDRLPEITDRARDAGLTVRYAVYGDPVPLPESLSQAAYRIVQEAVTNTLKHAHAKALDVRVRYLSGELELDVTDDGRGSSTSDGGLGLVGMRERVAVHDGALEHGPHPDGGYRVRARFPYQAGVVL</sequence>
<dbReference type="InterPro" id="IPR003594">
    <property type="entry name" value="HATPase_dom"/>
</dbReference>
<evidence type="ECO:0000256" key="4">
    <source>
        <dbReference type="ARBA" id="ARBA00022679"/>
    </source>
</evidence>
<evidence type="ECO:0000313" key="11">
    <source>
        <dbReference type="EMBL" id="PRX21599.1"/>
    </source>
</evidence>
<evidence type="ECO:0000256" key="5">
    <source>
        <dbReference type="ARBA" id="ARBA00022741"/>
    </source>
</evidence>
<protein>
    <recommendedName>
        <fullName evidence="2">histidine kinase</fullName>
        <ecNumber evidence="2">2.7.13.3</ecNumber>
    </recommendedName>
</protein>
<keyword evidence="9" id="KW-0812">Transmembrane</keyword>
<evidence type="ECO:0000256" key="7">
    <source>
        <dbReference type="ARBA" id="ARBA00022840"/>
    </source>
</evidence>
<dbReference type="Gene3D" id="3.30.565.10">
    <property type="entry name" value="Histidine kinase-like ATPase, C-terminal domain"/>
    <property type="match status" value="1"/>
</dbReference>
<dbReference type="PANTHER" id="PTHR24421">
    <property type="entry name" value="NITRATE/NITRITE SENSOR PROTEIN NARX-RELATED"/>
    <property type="match status" value="1"/>
</dbReference>
<dbReference type="GO" id="GO:0005524">
    <property type="term" value="F:ATP binding"/>
    <property type="evidence" value="ECO:0007669"/>
    <property type="project" value="UniProtKB-KW"/>
</dbReference>
<dbReference type="SMART" id="SM00387">
    <property type="entry name" value="HATPase_c"/>
    <property type="match status" value="1"/>
</dbReference>
<keyword evidence="9" id="KW-0472">Membrane</keyword>
<proteinExistence type="predicted"/>
<dbReference type="GO" id="GO:0016020">
    <property type="term" value="C:membrane"/>
    <property type="evidence" value="ECO:0007669"/>
    <property type="project" value="InterPro"/>
</dbReference>
<dbReference type="RefSeq" id="WP_106319796.1">
    <property type="nucleotide sequence ID" value="NZ_BOMO01000005.1"/>
</dbReference>
<keyword evidence="5" id="KW-0547">Nucleotide-binding</keyword>
<keyword evidence="8" id="KW-0902">Two-component regulatory system</keyword>
<evidence type="ECO:0000256" key="2">
    <source>
        <dbReference type="ARBA" id="ARBA00012438"/>
    </source>
</evidence>
<comment type="caution">
    <text evidence="11">The sequence shown here is derived from an EMBL/GenBank/DDBJ whole genome shotgun (WGS) entry which is preliminary data.</text>
</comment>
<feature type="transmembrane region" description="Helical" evidence="9">
    <location>
        <begin position="156"/>
        <end position="175"/>
    </location>
</feature>
<dbReference type="EC" id="2.7.13.3" evidence="2"/>
<keyword evidence="3" id="KW-0597">Phosphoprotein</keyword>
<dbReference type="Pfam" id="PF07730">
    <property type="entry name" value="HisKA_3"/>
    <property type="match status" value="1"/>
</dbReference>
<evidence type="ECO:0000256" key="8">
    <source>
        <dbReference type="ARBA" id="ARBA00023012"/>
    </source>
</evidence>
<dbReference type="GO" id="GO:0000155">
    <property type="term" value="F:phosphorelay sensor kinase activity"/>
    <property type="evidence" value="ECO:0007669"/>
    <property type="project" value="InterPro"/>
</dbReference>
<dbReference type="InterPro" id="IPR011712">
    <property type="entry name" value="Sig_transdc_His_kin_sub3_dim/P"/>
</dbReference>
<dbReference type="EMBL" id="PVMZ01000006">
    <property type="protein sequence ID" value="PRX21599.1"/>
    <property type="molecule type" value="Genomic_DNA"/>
</dbReference>
<feature type="transmembrane region" description="Helical" evidence="9">
    <location>
        <begin position="99"/>
        <end position="116"/>
    </location>
</feature>
<dbReference type="InterPro" id="IPR036890">
    <property type="entry name" value="HATPase_C_sf"/>
</dbReference>
<dbReference type="Proteomes" id="UP000239415">
    <property type="component" value="Unassembled WGS sequence"/>
</dbReference>
<feature type="transmembrane region" description="Helical" evidence="9">
    <location>
        <begin position="21"/>
        <end position="40"/>
    </location>
</feature>
<feature type="domain" description="Histidine kinase/HSP90-like ATPase" evidence="10">
    <location>
        <begin position="321"/>
        <end position="411"/>
    </location>
</feature>
<dbReference type="InterPro" id="IPR050482">
    <property type="entry name" value="Sensor_HK_TwoCompSys"/>
</dbReference>
<reference evidence="11 12" key="1">
    <citation type="submission" date="2018-03" db="EMBL/GenBank/DDBJ databases">
        <title>Genomic Encyclopedia of Archaeal and Bacterial Type Strains, Phase II (KMG-II): from individual species to whole genera.</title>
        <authorList>
            <person name="Goeker M."/>
        </authorList>
    </citation>
    <scope>NUCLEOTIDE SEQUENCE [LARGE SCALE GENOMIC DNA]</scope>
    <source>
        <strain evidence="11 12">DSM 43146</strain>
    </source>
</reference>